<evidence type="ECO:0000256" key="2">
    <source>
        <dbReference type="SAM" id="SignalP"/>
    </source>
</evidence>
<dbReference type="KEGG" id="pbm:CL52_15335"/>
<dbReference type="Proteomes" id="UP000031271">
    <property type="component" value="Chromosome"/>
</dbReference>
<dbReference type="EMBL" id="FNHO01000002">
    <property type="protein sequence ID" value="SDM15389.1"/>
    <property type="molecule type" value="Genomic_DNA"/>
</dbReference>
<dbReference type="RefSeq" id="WP_052264578.1">
    <property type="nucleotide sequence ID" value="NZ_CP007511.1"/>
</dbReference>
<feature type="chain" id="PRO_5034156524" description="PXPV repeat-containing protein" evidence="2">
    <location>
        <begin position="22"/>
        <end position="140"/>
    </location>
</feature>
<evidence type="ECO:0000313" key="6">
    <source>
        <dbReference type="Proteomes" id="UP000182276"/>
    </source>
</evidence>
<gene>
    <name evidence="3" type="ORF">CL52_15335</name>
    <name evidence="4" type="ORF">SAMN05660875_102556</name>
</gene>
<reference evidence="5" key="1">
    <citation type="submission" date="2014-03" db="EMBL/GenBank/DDBJ databases">
        <title>Complete genome of Pseudomonas balearica DSM 6083T, a sewage water isolate from an enrichment with 2-methylnaphthalene.</title>
        <authorList>
            <person name="Salva-Serra F."/>
            <person name="Jaen-Luchoro D."/>
            <person name="Busquets A."/>
            <person name="Pena A."/>
            <person name="Gomila M."/>
            <person name="Bosch R."/>
            <person name="Nogales B."/>
            <person name="Garcia-Valdes E."/>
            <person name="Lalucat J."/>
            <person name="Bennasar A."/>
        </authorList>
    </citation>
    <scope>NUCLEOTIDE SEQUENCE [LARGE SCALE GENOMIC DNA]</scope>
    <source>
        <strain evidence="5">DSM 6083</strain>
    </source>
</reference>
<dbReference type="AlphaFoldDB" id="A0A8D4C7W2"/>
<accession>A0A8D4C7W2</accession>
<reference evidence="3 5" key="3">
    <citation type="journal article" name="Genome Announc.">
        <title>Complete Genome Sequence of Pseudomonas balearica DSM 6083T.</title>
        <authorList>
            <person name="Bennasar-Figueras A."/>
            <person name="Salva-Serra F."/>
            <person name="Jaen-Luchoro D."/>
            <person name="Segui C."/>
            <person name="Aliaga F."/>
            <person name="Busquets A."/>
            <person name="Gomila M."/>
            <person name="Moore E.R."/>
            <person name="Lalucat J."/>
        </authorList>
    </citation>
    <scope>NUCLEOTIDE SEQUENCE [LARGE SCALE GENOMIC DNA]</scope>
    <source>
        <strain evidence="5">DSM 6083</strain>
        <strain evidence="3">DSM6083</strain>
    </source>
</reference>
<evidence type="ECO:0000313" key="4">
    <source>
        <dbReference type="EMBL" id="SDM15389.1"/>
    </source>
</evidence>
<keyword evidence="2" id="KW-0732">Signal</keyword>
<sequence length="140" mass="16715">MKTSVLVMALSLVLSAGLAQAQWRGGVFVYDPEGPRYQAPSRDYRYDPRSPYPYQPHYRPNLPPRYDGRLPQRYYDRHAPGRLERYPRRADRFPPHRSAPPGQWRPQQPGVPHWQRPPTRDYRTLQRGYDHGGRYQPYRR</sequence>
<organism evidence="3 5">
    <name type="scientific">Stutzerimonas balearica DSM 6083</name>
    <dbReference type="NCBI Taxonomy" id="1123016"/>
    <lineage>
        <taxon>Bacteria</taxon>
        <taxon>Pseudomonadati</taxon>
        <taxon>Pseudomonadota</taxon>
        <taxon>Gammaproteobacteria</taxon>
        <taxon>Pseudomonadales</taxon>
        <taxon>Pseudomonadaceae</taxon>
        <taxon>Stutzerimonas</taxon>
    </lineage>
</organism>
<feature type="signal peptide" evidence="2">
    <location>
        <begin position="1"/>
        <end position="21"/>
    </location>
</feature>
<dbReference type="GeneID" id="77261266"/>
<proteinExistence type="predicted"/>
<dbReference type="Proteomes" id="UP000182276">
    <property type="component" value="Unassembled WGS sequence"/>
</dbReference>
<feature type="compositionally biased region" description="Basic and acidic residues" evidence="1">
    <location>
        <begin position="118"/>
        <end position="133"/>
    </location>
</feature>
<evidence type="ECO:0000313" key="3">
    <source>
        <dbReference type="EMBL" id="AJE16337.1"/>
    </source>
</evidence>
<feature type="region of interest" description="Disordered" evidence="1">
    <location>
        <begin position="31"/>
        <end position="140"/>
    </location>
</feature>
<protein>
    <recommendedName>
        <fullName evidence="7">PXPV repeat-containing protein</fullName>
    </recommendedName>
</protein>
<evidence type="ECO:0000313" key="5">
    <source>
        <dbReference type="Proteomes" id="UP000031271"/>
    </source>
</evidence>
<reference evidence="4 6" key="2">
    <citation type="submission" date="2016-10" db="EMBL/GenBank/DDBJ databases">
        <authorList>
            <person name="Varghese N."/>
            <person name="Submissions S."/>
        </authorList>
    </citation>
    <scope>NUCLEOTIDE SEQUENCE [LARGE SCALE GENOMIC DNA]</scope>
    <source>
        <strain evidence="4 6">DSM 6083</strain>
    </source>
</reference>
<dbReference type="EMBL" id="CP007511">
    <property type="protein sequence ID" value="AJE16337.1"/>
    <property type="molecule type" value="Genomic_DNA"/>
</dbReference>
<name>A0A8D4C7W2_9GAMM</name>
<keyword evidence="6" id="KW-1185">Reference proteome</keyword>
<evidence type="ECO:0000256" key="1">
    <source>
        <dbReference type="SAM" id="MobiDB-lite"/>
    </source>
</evidence>
<evidence type="ECO:0008006" key="7">
    <source>
        <dbReference type="Google" id="ProtNLM"/>
    </source>
</evidence>
<feature type="compositionally biased region" description="Basic and acidic residues" evidence="1">
    <location>
        <begin position="66"/>
        <end position="94"/>
    </location>
</feature>